<keyword evidence="4" id="KW-0945">Host-virus interaction</keyword>
<name>W8E8M3_9PAPI</name>
<organism evidence="19 20">
    <name type="scientific">Eptesicus serotinus papillomavirus 3</name>
    <dbReference type="NCBI Taxonomy" id="1464073"/>
    <lineage>
        <taxon>Viruses</taxon>
        <taxon>Monodnaviria</taxon>
        <taxon>Shotokuvirae</taxon>
        <taxon>Cossaviricota</taxon>
        <taxon>Papovaviricetes</taxon>
        <taxon>Zurhausenvirales</taxon>
        <taxon>Papillomaviridae</taxon>
        <taxon>Firstpapillomavirinae</taxon>
        <taxon>Dyopsipapillomavirus</taxon>
        <taxon>Dyopsipapillomavirus 1</taxon>
    </lineage>
</organism>
<evidence type="ECO:0000256" key="18">
    <source>
        <dbReference type="SAM" id="MobiDB-lite"/>
    </source>
</evidence>
<dbReference type="GO" id="GO:0039502">
    <property type="term" value="P:symbiont-mediated suppression of host type I interferon-mediated signaling pathway"/>
    <property type="evidence" value="ECO:0007669"/>
    <property type="project" value="UniProtKB-KW"/>
</dbReference>
<evidence type="ECO:0000256" key="16">
    <source>
        <dbReference type="ARBA" id="ARBA00023280"/>
    </source>
</evidence>
<keyword evidence="8" id="KW-1114">Inhibition of host interferon signaling pathway by virus</keyword>
<reference evidence="19 20" key="1">
    <citation type="journal article" date="2014" name="Genome Biol. Evol.">
        <title>Novel papillomaviruses in free-ranging Iberian bats: no virus-host co-evolution, no strict host specificity, and hints for recombination.</title>
        <authorList>
            <person name="Garcia-Perez R."/>
            <person name="Ibanez C."/>
            <person name="Godinez J.M."/>
            <person name="Arechiga N."/>
            <person name="Garin I."/>
            <person name="Perez-Suarez G."/>
            <person name="de Paz O."/>
            <person name="Juste J."/>
            <person name="Echevarria J.E."/>
            <person name="Bravo I.G."/>
        </authorList>
    </citation>
    <scope>NUCLEOTIDE SEQUENCE [LARGE SCALE GENOMIC DNA]</scope>
</reference>
<keyword evidence="6" id="KW-0479">Metal-binding</keyword>
<evidence type="ECO:0000256" key="10">
    <source>
        <dbReference type="ARBA" id="ARBA00023015"/>
    </source>
</evidence>
<keyword evidence="14" id="KW-1035">Host cytoplasm</keyword>
<evidence type="ECO:0000256" key="12">
    <source>
        <dbReference type="ARBA" id="ARBA00023159"/>
    </source>
</evidence>
<accession>W8E8M3</accession>
<dbReference type="Proteomes" id="UP000175245">
    <property type="component" value="Segment"/>
</dbReference>
<evidence type="ECO:0000256" key="3">
    <source>
        <dbReference type="ARBA" id="ARBA00022562"/>
    </source>
</evidence>
<keyword evidence="1" id="KW-1121">Modulation of host cell cycle by virus</keyword>
<evidence type="ECO:0000256" key="17">
    <source>
        <dbReference type="ARBA" id="ARBA00023309"/>
    </source>
</evidence>
<keyword evidence="16" id="KW-0899">Viral immunoevasion</keyword>
<dbReference type="GO" id="GO:0008270">
    <property type="term" value="F:zinc ion binding"/>
    <property type="evidence" value="ECO:0007669"/>
    <property type="project" value="UniProtKB-KW"/>
</dbReference>
<dbReference type="GO" id="GO:0003700">
    <property type="term" value="F:DNA-binding transcription factor activity"/>
    <property type="evidence" value="ECO:0007669"/>
    <property type="project" value="InterPro"/>
</dbReference>
<keyword evidence="2" id="KW-0244">Early protein</keyword>
<sequence length="104" mass="11501">MLPDDSSIPDLLRGLIPAPDNSQCPRVLPQREEEEHASTVPLPSHEVGLPCVGCSRKILFVVLATTTGLRGFQHLVLSDNLQFLCVHCIRSSGVLNYRRNNGRQ</sequence>
<evidence type="ECO:0000313" key="19">
    <source>
        <dbReference type="EMBL" id="AHJ81397.1"/>
    </source>
</evidence>
<keyword evidence="3" id="KW-1048">Host nucleus</keyword>
<dbReference type="EMBL" id="KC858265">
    <property type="protein sequence ID" value="AHJ81397.1"/>
    <property type="molecule type" value="Genomic_DNA"/>
</dbReference>
<dbReference type="Pfam" id="PF00527">
    <property type="entry name" value="E7"/>
    <property type="match status" value="1"/>
</dbReference>
<evidence type="ECO:0000256" key="14">
    <source>
        <dbReference type="ARBA" id="ARBA00023200"/>
    </source>
</evidence>
<keyword evidence="9" id="KW-0862">Zinc</keyword>
<gene>
    <name evidence="19" type="primary">E7</name>
</gene>
<evidence type="ECO:0000256" key="5">
    <source>
        <dbReference type="ARBA" id="ARBA00022632"/>
    </source>
</evidence>
<protein>
    <submittedName>
        <fullName evidence="19">Putative E7 oncogenic protein</fullName>
    </submittedName>
</protein>
<dbReference type="GO" id="GO:0003677">
    <property type="term" value="F:DNA binding"/>
    <property type="evidence" value="ECO:0007669"/>
    <property type="project" value="UniProtKB-KW"/>
</dbReference>
<evidence type="ECO:0000256" key="1">
    <source>
        <dbReference type="ARBA" id="ARBA00022504"/>
    </source>
</evidence>
<dbReference type="InterPro" id="IPR000148">
    <property type="entry name" value="Papilloma_E7"/>
</dbReference>
<dbReference type="Gene3D" id="3.30.160.330">
    <property type="match status" value="1"/>
</dbReference>
<keyword evidence="12" id="KW-0010">Activator</keyword>
<evidence type="ECO:0000256" key="8">
    <source>
        <dbReference type="ARBA" id="ARBA00022830"/>
    </source>
</evidence>
<keyword evidence="5" id="KW-1090">Inhibition of host innate immune response by virus</keyword>
<evidence type="ECO:0000256" key="2">
    <source>
        <dbReference type="ARBA" id="ARBA00022518"/>
    </source>
</evidence>
<keyword evidence="7" id="KW-0863">Zinc-finger</keyword>
<evidence type="ECO:0000256" key="4">
    <source>
        <dbReference type="ARBA" id="ARBA00022581"/>
    </source>
</evidence>
<keyword evidence="17" id="KW-1078">G1/S host cell cycle checkpoint dysregulation by virus</keyword>
<dbReference type="GO" id="GO:0039645">
    <property type="term" value="P:symbiont-mediated perturbation of host cell cycle G1/S transition checkpoint"/>
    <property type="evidence" value="ECO:0007669"/>
    <property type="project" value="UniProtKB-KW"/>
</dbReference>
<evidence type="ECO:0000256" key="6">
    <source>
        <dbReference type="ARBA" id="ARBA00022723"/>
    </source>
</evidence>
<feature type="region of interest" description="Disordered" evidence="18">
    <location>
        <begin position="15"/>
        <end position="43"/>
    </location>
</feature>
<evidence type="ECO:0000256" key="11">
    <source>
        <dbReference type="ARBA" id="ARBA00023125"/>
    </source>
</evidence>
<keyword evidence="15" id="KW-0922">Interferon antiviral system evasion</keyword>
<proteinExistence type="predicted"/>
<keyword evidence="13" id="KW-0804">Transcription</keyword>
<evidence type="ECO:0000256" key="7">
    <source>
        <dbReference type="ARBA" id="ARBA00022771"/>
    </source>
</evidence>
<keyword evidence="10" id="KW-0805">Transcription regulation</keyword>
<dbReference type="SUPFAM" id="SSF161234">
    <property type="entry name" value="E7 C-terminal domain-like"/>
    <property type="match status" value="1"/>
</dbReference>
<evidence type="ECO:0000256" key="9">
    <source>
        <dbReference type="ARBA" id="ARBA00022833"/>
    </source>
</evidence>
<evidence type="ECO:0000256" key="13">
    <source>
        <dbReference type="ARBA" id="ARBA00023163"/>
    </source>
</evidence>
<evidence type="ECO:0000313" key="20">
    <source>
        <dbReference type="Proteomes" id="UP000175245"/>
    </source>
</evidence>
<dbReference type="GO" id="GO:0052170">
    <property type="term" value="P:symbiont-mediated suppression of host innate immune response"/>
    <property type="evidence" value="ECO:0007669"/>
    <property type="project" value="UniProtKB-KW"/>
</dbReference>
<keyword evidence="11" id="KW-0238">DNA-binding</keyword>
<evidence type="ECO:0000256" key="15">
    <source>
        <dbReference type="ARBA" id="ARBA00023258"/>
    </source>
</evidence>